<dbReference type="AlphaFoldDB" id="A0AAD5S7A5"/>
<name>A0AAD5S7A5_9FUNG</name>
<gene>
    <name evidence="2" type="ORF">HK097_000490</name>
</gene>
<accession>A0AAD5S7A5</accession>
<reference evidence="2" key="1">
    <citation type="submission" date="2020-05" db="EMBL/GenBank/DDBJ databases">
        <title>Phylogenomic resolution of chytrid fungi.</title>
        <authorList>
            <person name="Stajich J.E."/>
            <person name="Amses K."/>
            <person name="Simmons R."/>
            <person name="Seto K."/>
            <person name="Myers J."/>
            <person name="Bonds A."/>
            <person name="Quandt C.A."/>
            <person name="Barry K."/>
            <person name="Liu P."/>
            <person name="Grigoriev I."/>
            <person name="Longcore J.E."/>
            <person name="James T.Y."/>
        </authorList>
    </citation>
    <scope>NUCLEOTIDE SEQUENCE</scope>
    <source>
        <strain evidence="2">JEL0318</strain>
    </source>
</reference>
<dbReference type="Proteomes" id="UP001212841">
    <property type="component" value="Unassembled WGS sequence"/>
</dbReference>
<dbReference type="EMBL" id="JADGJD010001085">
    <property type="protein sequence ID" value="KAJ3046817.1"/>
    <property type="molecule type" value="Genomic_DNA"/>
</dbReference>
<feature type="compositionally biased region" description="Polar residues" evidence="1">
    <location>
        <begin position="1"/>
        <end position="11"/>
    </location>
</feature>
<keyword evidence="3" id="KW-1185">Reference proteome</keyword>
<feature type="region of interest" description="Disordered" evidence="1">
    <location>
        <begin position="1"/>
        <end position="66"/>
    </location>
</feature>
<proteinExistence type="predicted"/>
<evidence type="ECO:0000313" key="3">
    <source>
        <dbReference type="Proteomes" id="UP001212841"/>
    </source>
</evidence>
<evidence type="ECO:0000313" key="2">
    <source>
        <dbReference type="EMBL" id="KAJ3046817.1"/>
    </source>
</evidence>
<feature type="compositionally biased region" description="Low complexity" evidence="1">
    <location>
        <begin position="28"/>
        <end position="47"/>
    </location>
</feature>
<comment type="caution">
    <text evidence="2">The sequence shown here is derived from an EMBL/GenBank/DDBJ whole genome shotgun (WGS) entry which is preliminary data.</text>
</comment>
<feature type="compositionally biased region" description="Basic residues" evidence="1">
    <location>
        <begin position="15"/>
        <end position="26"/>
    </location>
</feature>
<organism evidence="2 3">
    <name type="scientific">Rhizophlyctis rosea</name>
    <dbReference type="NCBI Taxonomy" id="64517"/>
    <lineage>
        <taxon>Eukaryota</taxon>
        <taxon>Fungi</taxon>
        <taxon>Fungi incertae sedis</taxon>
        <taxon>Chytridiomycota</taxon>
        <taxon>Chytridiomycota incertae sedis</taxon>
        <taxon>Chytridiomycetes</taxon>
        <taxon>Rhizophlyctidales</taxon>
        <taxon>Rhizophlyctidaceae</taxon>
        <taxon>Rhizophlyctis</taxon>
    </lineage>
</organism>
<evidence type="ECO:0000256" key="1">
    <source>
        <dbReference type="SAM" id="MobiDB-lite"/>
    </source>
</evidence>
<sequence length="232" mass="25858">MVSSDTRTQPQKAPYHWRRNFARIPRHPTASSSNSAAPTPSTPFSAGSKRRADNITPPKTNLRPEQAIKTNEEGKNEALVVPTGLGAFPQLRIFIHQSDASLLAVIDFARQYMSSKPQDIAEAAVKTFILKPLGINAKHLSEEQQYAILNEYNRINGDSTSYLPNSAYHKLSESKIFNLPKAEISKTGTLPTQKASAQDILRAVAEYEKKQHTDATEVFGELSIERERMDHD</sequence>
<protein>
    <submittedName>
        <fullName evidence="2">Uncharacterized protein</fullName>
    </submittedName>
</protein>